<gene>
    <name evidence="1" type="ORF">E2C06_13190</name>
</gene>
<dbReference type="Proteomes" id="UP000295096">
    <property type="component" value="Unassembled WGS sequence"/>
</dbReference>
<protein>
    <submittedName>
        <fullName evidence="1">Uncharacterized protein</fullName>
    </submittedName>
</protein>
<keyword evidence="2" id="KW-1185">Reference proteome</keyword>
<dbReference type="RefSeq" id="WP_133289067.1">
    <property type="nucleotide sequence ID" value="NZ_SMSJ01000014.1"/>
</dbReference>
<organism evidence="1 2">
    <name type="scientific">Dankookia rubra</name>
    <dbReference type="NCBI Taxonomy" id="1442381"/>
    <lineage>
        <taxon>Bacteria</taxon>
        <taxon>Pseudomonadati</taxon>
        <taxon>Pseudomonadota</taxon>
        <taxon>Alphaproteobacteria</taxon>
        <taxon>Acetobacterales</taxon>
        <taxon>Roseomonadaceae</taxon>
        <taxon>Dankookia</taxon>
    </lineage>
</organism>
<proteinExistence type="predicted"/>
<accession>A0A4R5QHU0</accession>
<evidence type="ECO:0000313" key="1">
    <source>
        <dbReference type="EMBL" id="TDH62127.1"/>
    </source>
</evidence>
<name>A0A4R5QHU0_9PROT</name>
<dbReference type="EMBL" id="SMSJ01000014">
    <property type="protein sequence ID" value="TDH62127.1"/>
    <property type="molecule type" value="Genomic_DNA"/>
</dbReference>
<comment type="caution">
    <text evidence="1">The sequence shown here is derived from an EMBL/GenBank/DDBJ whole genome shotgun (WGS) entry which is preliminary data.</text>
</comment>
<dbReference type="AlphaFoldDB" id="A0A4R5QHU0"/>
<dbReference type="OrthoDB" id="8447633at2"/>
<evidence type="ECO:0000313" key="2">
    <source>
        <dbReference type="Proteomes" id="UP000295096"/>
    </source>
</evidence>
<sequence length="187" mass="21831">MLVDVRPRHALAWDASLEPIGESGVDKEPFETWWARVRHRLANLHPLVAEQWVYKYWRHSPFCHLPLERLSCRLERWSTERILQEVAWGWPDSDQHPEFNYEVFHGKGFEPGRTMDATGTWNIPPVILEAPGGLLTNMGERPEAHYWLIEGHQRRRYLHALAWRDEGGGRPGAMHEVFLLSLSDVPL</sequence>
<reference evidence="1 2" key="1">
    <citation type="journal article" date="2016" name="J. Microbiol.">
        <title>Dankookia rubra gen. nov., sp. nov., an alphaproteobacterium isolated from sediment of a shallow stream.</title>
        <authorList>
            <person name="Kim W.H."/>
            <person name="Kim D.H."/>
            <person name="Kang K."/>
            <person name="Ahn T.Y."/>
        </authorList>
    </citation>
    <scope>NUCLEOTIDE SEQUENCE [LARGE SCALE GENOMIC DNA]</scope>
    <source>
        <strain evidence="1 2">JCM30602</strain>
    </source>
</reference>